<reference evidence="5 6" key="1">
    <citation type="submission" date="2021-01" db="EMBL/GenBank/DDBJ databases">
        <title>Whole genome shotgun sequence of Planobispora siamensis NBRC 107568.</title>
        <authorList>
            <person name="Komaki H."/>
            <person name="Tamura T."/>
        </authorList>
    </citation>
    <scope>NUCLEOTIDE SEQUENCE [LARGE SCALE GENOMIC DNA]</scope>
    <source>
        <strain evidence="5 6">NBRC 107568</strain>
    </source>
</reference>
<dbReference type="EMBL" id="BOOJ01000010">
    <property type="protein sequence ID" value="GIH90358.1"/>
    <property type="molecule type" value="Genomic_DNA"/>
</dbReference>
<organism evidence="5 6">
    <name type="scientific">Planobispora siamensis</name>
    <dbReference type="NCBI Taxonomy" id="936338"/>
    <lineage>
        <taxon>Bacteria</taxon>
        <taxon>Bacillati</taxon>
        <taxon>Actinomycetota</taxon>
        <taxon>Actinomycetes</taxon>
        <taxon>Streptosporangiales</taxon>
        <taxon>Streptosporangiaceae</taxon>
        <taxon>Planobispora</taxon>
    </lineage>
</organism>
<dbReference type="InterPro" id="IPR000215">
    <property type="entry name" value="Serpin_fam"/>
</dbReference>
<dbReference type="InterPro" id="IPR036186">
    <property type="entry name" value="Serpin_sf"/>
</dbReference>
<dbReference type="AlphaFoldDB" id="A0A8J3SIP4"/>
<dbReference type="InterPro" id="IPR023796">
    <property type="entry name" value="Serpin_dom"/>
</dbReference>
<comment type="caution">
    <text evidence="5">The sequence shown here is derived from an EMBL/GenBank/DDBJ whole genome shotgun (WGS) entry which is preliminary data.</text>
</comment>
<evidence type="ECO:0000313" key="5">
    <source>
        <dbReference type="EMBL" id="GIH90358.1"/>
    </source>
</evidence>
<evidence type="ECO:0000256" key="3">
    <source>
        <dbReference type="SAM" id="SignalP"/>
    </source>
</evidence>
<evidence type="ECO:0000313" key="6">
    <source>
        <dbReference type="Proteomes" id="UP000619788"/>
    </source>
</evidence>
<sequence length="419" mass="44040">MTRRAFALGLLAVAALAACGVSEPRVITAEGVGRETPAGAPVSNLQPALAAFGHRLFTAVAEPGTNTVLSPLSIAYAYGMARAGADPATGAELDEVFGFPSEGPHSAFNTLSRVITTTDGPPPVPDRDAVRDAQDPDDQPQPPVVSLGGALFVQDGLAVRQEFLRVLAAKYGTGARQVDFTGDAAGAINAWADEQTAGRIKRVFDRLDPRTKLVIANTLYLKADWALPFTDPPQEDGSFTRADGTVVRTALMRQENEFRYASGPGWQAVELPYAESGLAMWILLPEAGGSPGDRLAPEALAKTAEGLKKTRVRVVMPRWDFSTGLDLAESLGGLGLKSTGYSGIADGLFLQQAVHRANVTVDEWGTEAAAVTGMAFAVSAPPPAEVEVRADRPFAFAIVHLPTRVPLFVGQVADPAATG</sequence>
<feature type="signal peptide" evidence="3">
    <location>
        <begin position="1"/>
        <end position="17"/>
    </location>
</feature>
<dbReference type="GO" id="GO:0005615">
    <property type="term" value="C:extracellular space"/>
    <property type="evidence" value="ECO:0007669"/>
    <property type="project" value="InterPro"/>
</dbReference>
<dbReference type="PANTHER" id="PTHR11461:SF211">
    <property type="entry name" value="GH10112P-RELATED"/>
    <property type="match status" value="1"/>
</dbReference>
<dbReference type="CDD" id="cd19590">
    <property type="entry name" value="serpin_thermopin-like"/>
    <property type="match status" value="1"/>
</dbReference>
<feature type="domain" description="Serpin" evidence="4">
    <location>
        <begin position="54"/>
        <end position="415"/>
    </location>
</feature>
<dbReference type="PANTHER" id="PTHR11461">
    <property type="entry name" value="SERINE PROTEASE INHIBITOR, SERPIN"/>
    <property type="match status" value="1"/>
</dbReference>
<evidence type="ECO:0000259" key="4">
    <source>
        <dbReference type="SMART" id="SM00093"/>
    </source>
</evidence>
<dbReference type="Gene3D" id="3.30.497.10">
    <property type="entry name" value="Antithrombin, subunit I, domain 2"/>
    <property type="match status" value="1"/>
</dbReference>
<protein>
    <submittedName>
        <fullName evidence="5">Serpin</fullName>
    </submittedName>
</protein>
<gene>
    <name evidence="5" type="ORF">Psi01_09880</name>
</gene>
<dbReference type="SUPFAM" id="SSF56574">
    <property type="entry name" value="Serpins"/>
    <property type="match status" value="1"/>
</dbReference>
<dbReference type="GO" id="GO:0004867">
    <property type="term" value="F:serine-type endopeptidase inhibitor activity"/>
    <property type="evidence" value="ECO:0007669"/>
    <property type="project" value="InterPro"/>
</dbReference>
<keyword evidence="6" id="KW-1185">Reference proteome</keyword>
<dbReference type="InterPro" id="IPR042178">
    <property type="entry name" value="Serpin_sf_1"/>
</dbReference>
<keyword evidence="3" id="KW-0732">Signal</keyword>
<proteinExistence type="inferred from homology"/>
<feature type="chain" id="PRO_5038623199" evidence="3">
    <location>
        <begin position="18"/>
        <end position="419"/>
    </location>
</feature>
<accession>A0A8J3SIP4</accession>
<feature type="compositionally biased region" description="Basic and acidic residues" evidence="2">
    <location>
        <begin position="125"/>
        <end position="134"/>
    </location>
</feature>
<dbReference type="Proteomes" id="UP000619788">
    <property type="component" value="Unassembled WGS sequence"/>
</dbReference>
<dbReference type="InterPro" id="IPR042185">
    <property type="entry name" value="Serpin_sf_2"/>
</dbReference>
<name>A0A8J3SIP4_9ACTN</name>
<dbReference type="RefSeq" id="WP_204062720.1">
    <property type="nucleotide sequence ID" value="NZ_BOOJ01000010.1"/>
</dbReference>
<dbReference type="Pfam" id="PF00079">
    <property type="entry name" value="Serpin"/>
    <property type="match status" value="1"/>
</dbReference>
<comment type="similarity">
    <text evidence="1">Belongs to the serpin family.</text>
</comment>
<dbReference type="Gene3D" id="2.30.39.10">
    <property type="entry name" value="Alpha-1-antitrypsin, domain 1"/>
    <property type="match status" value="1"/>
</dbReference>
<evidence type="ECO:0000256" key="1">
    <source>
        <dbReference type="RuleBase" id="RU000411"/>
    </source>
</evidence>
<dbReference type="PROSITE" id="PS51257">
    <property type="entry name" value="PROKAR_LIPOPROTEIN"/>
    <property type="match status" value="1"/>
</dbReference>
<evidence type="ECO:0000256" key="2">
    <source>
        <dbReference type="SAM" id="MobiDB-lite"/>
    </source>
</evidence>
<feature type="region of interest" description="Disordered" evidence="2">
    <location>
        <begin position="116"/>
        <end position="142"/>
    </location>
</feature>
<dbReference type="SMART" id="SM00093">
    <property type="entry name" value="SERPIN"/>
    <property type="match status" value="1"/>
</dbReference>